<proteinExistence type="predicted"/>
<reference evidence="1 2" key="1">
    <citation type="journal article" date="2015" name="Genome Announc.">
        <title>Expanding the biotechnology potential of lactobacilli through comparative genomics of 213 strains and associated genera.</title>
        <authorList>
            <person name="Sun Z."/>
            <person name="Harris H.M."/>
            <person name="McCann A."/>
            <person name="Guo C."/>
            <person name="Argimon S."/>
            <person name="Zhang W."/>
            <person name="Yang X."/>
            <person name="Jeffery I.B."/>
            <person name="Cooney J.C."/>
            <person name="Kagawa T.F."/>
            <person name="Liu W."/>
            <person name="Song Y."/>
            <person name="Salvetti E."/>
            <person name="Wrobel A."/>
            <person name="Rasinkangas P."/>
            <person name="Parkhill J."/>
            <person name="Rea M.C."/>
            <person name="O'Sullivan O."/>
            <person name="Ritari J."/>
            <person name="Douillard F.P."/>
            <person name="Paul Ross R."/>
            <person name="Yang R."/>
            <person name="Briner A.E."/>
            <person name="Felis G.E."/>
            <person name="de Vos W.M."/>
            <person name="Barrangou R."/>
            <person name="Klaenhammer T.R."/>
            <person name="Caufield P.W."/>
            <person name="Cui Y."/>
            <person name="Zhang H."/>
            <person name="O'Toole P.W."/>
        </authorList>
    </citation>
    <scope>NUCLEOTIDE SEQUENCE [LARGE SCALE GENOMIC DNA]</scope>
    <source>
        <strain evidence="1 2">DSM 18793</strain>
    </source>
</reference>
<name>A0A0R1URK6_9LACO</name>
<dbReference type="AlphaFoldDB" id="A0A0R1URK6"/>
<dbReference type="EMBL" id="AZGC01000054">
    <property type="protein sequence ID" value="KRL92523.1"/>
    <property type="molecule type" value="Genomic_DNA"/>
</dbReference>
<dbReference type="STRING" id="417373.GCA_001570685_00869"/>
<evidence type="ECO:0008006" key="3">
    <source>
        <dbReference type="Google" id="ProtNLM"/>
    </source>
</evidence>
<evidence type="ECO:0000313" key="2">
    <source>
        <dbReference type="Proteomes" id="UP000051084"/>
    </source>
</evidence>
<keyword evidence="2" id="KW-1185">Reference proteome</keyword>
<gene>
    <name evidence="1" type="ORF">FC21_GL000243</name>
</gene>
<sequence>MSILIGLVVIWGVSGIFITKRHVGQQAVQEAKEERRVQQKCAEYLVHHYEGIKTLEVSKLYKPNEVGGGGYYVGIRVNNSDSLIFVGSDTEEKFKNDGPSLDGYDPDFLKSSINEKYNNSRNLKNIVVNYTDKTINELRKK</sequence>
<organism evidence="1 2">
    <name type="scientific">Limosilactobacillus equigenerosi DSM 18793 = JCM 14505</name>
    <dbReference type="NCBI Taxonomy" id="1423742"/>
    <lineage>
        <taxon>Bacteria</taxon>
        <taxon>Bacillati</taxon>
        <taxon>Bacillota</taxon>
        <taxon>Bacilli</taxon>
        <taxon>Lactobacillales</taxon>
        <taxon>Lactobacillaceae</taxon>
        <taxon>Limosilactobacillus</taxon>
    </lineage>
</organism>
<comment type="caution">
    <text evidence="1">The sequence shown here is derived from an EMBL/GenBank/DDBJ whole genome shotgun (WGS) entry which is preliminary data.</text>
</comment>
<evidence type="ECO:0000313" key="1">
    <source>
        <dbReference type="EMBL" id="KRL92523.1"/>
    </source>
</evidence>
<dbReference type="Proteomes" id="UP000051084">
    <property type="component" value="Unassembled WGS sequence"/>
</dbReference>
<protein>
    <recommendedName>
        <fullName evidence="3">DUF1433 domain-containing protein</fullName>
    </recommendedName>
</protein>
<dbReference type="PATRIC" id="fig|1423742.4.peg.256"/>
<accession>A0A0R1URK6</accession>